<sequence length="78" mass="9219">MDIWSDTRQFVAFHLDGLTSNECRAFEYSVTKDLQDVLTNIDASDQFNDVMWKEHPETVKRILNITLNKICSSWKYFV</sequence>
<evidence type="ECO:0000313" key="1">
    <source>
        <dbReference type="Proteomes" id="UP000095286"/>
    </source>
</evidence>
<evidence type="ECO:0000313" key="2">
    <source>
        <dbReference type="WBParaSite" id="RSKR_0000699000.1"/>
    </source>
</evidence>
<dbReference type="Proteomes" id="UP000095286">
    <property type="component" value="Unplaced"/>
</dbReference>
<accession>A0AC35U246</accession>
<organism evidence="1 2">
    <name type="scientific">Rhabditophanes sp. KR3021</name>
    <dbReference type="NCBI Taxonomy" id="114890"/>
    <lineage>
        <taxon>Eukaryota</taxon>
        <taxon>Metazoa</taxon>
        <taxon>Ecdysozoa</taxon>
        <taxon>Nematoda</taxon>
        <taxon>Chromadorea</taxon>
        <taxon>Rhabditida</taxon>
        <taxon>Tylenchina</taxon>
        <taxon>Panagrolaimomorpha</taxon>
        <taxon>Strongyloidoidea</taxon>
        <taxon>Alloionematidae</taxon>
        <taxon>Rhabditophanes</taxon>
    </lineage>
</organism>
<proteinExistence type="predicted"/>
<dbReference type="WBParaSite" id="RSKR_0000699000.1">
    <property type="protein sequence ID" value="RSKR_0000699000.1"/>
    <property type="gene ID" value="RSKR_0000699000"/>
</dbReference>
<protein>
    <submittedName>
        <fullName evidence="2">GLOBIN domain-containing protein</fullName>
    </submittedName>
</protein>
<name>A0AC35U246_9BILA</name>
<reference evidence="2" key="1">
    <citation type="submission" date="2016-11" db="UniProtKB">
        <authorList>
            <consortium name="WormBaseParasite"/>
        </authorList>
    </citation>
    <scope>IDENTIFICATION</scope>
    <source>
        <strain evidence="2">KR3021</strain>
    </source>
</reference>